<dbReference type="Proteomes" id="UP000315460">
    <property type="component" value="Unassembled WGS sequence"/>
</dbReference>
<feature type="domain" description="TY-Chap C-terminal" evidence="4">
    <location>
        <begin position="330"/>
        <end position="417"/>
    </location>
</feature>
<evidence type="ECO:0000259" key="4">
    <source>
        <dbReference type="Pfam" id="PF22554"/>
    </source>
</evidence>
<sequence>MREGPGINDLIGGAWDEYEHLLATRIKQLERGSHFSFALTESDDDTTPYFQISTSSDGEHVLAEVSSNQVLTGRYRLEPHQIGDLLHLGWLPPTPPMDKEQIPNFFVVEESSNPAVATLIVATLRSVFGVPHPDFLDPAPREDDLHSRGSEPFDPHEGEDPLPVDDAFHPRDFDELRWALSQAMRNHFGAYRAPSEDGSFSIRVGTTMIKVRPYEQGIIEVLGFVVSGMRRPALAVERLVELNAQTFFARFEIVGDSIIASCDFPALPFVPRHLYTVLNMLSSTVDAVDDELAEMTGGATMFGEWAENHRDMEPSDYDPDADEDAEDAEPLPEELLALIHMDNEDSTELDPDLVARLMHCDQALILRCIRLCEEQMISWNESARSADDKGDDDETGACRHEADAWGATVPILTRALHSIASGTE</sequence>
<dbReference type="EMBL" id="FXTG01000002">
    <property type="protein sequence ID" value="SMO61471.1"/>
    <property type="molecule type" value="Genomic_DNA"/>
</dbReference>
<name>A0ABY1N042_9ACTN</name>
<dbReference type="SUPFAM" id="SSF69635">
    <property type="entry name" value="Type III secretory system chaperone-like"/>
    <property type="match status" value="1"/>
</dbReference>
<feature type="domain" description="TY-Chap N-terminal" evidence="3">
    <location>
        <begin position="14"/>
        <end position="136"/>
    </location>
</feature>
<dbReference type="RefSeq" id="WP_154829641.1">
    <property type="nucleotide sequence ID" value="NZ_BAAAQH010000005.1"/>
</dbReference>
<evidence type="ECO:0000259" key="3">
    <source>
        <dbReference type="Pfam" id="PF22552"/>
    </source>
</evidence>
<dbReference type="Pfam" id="PF22552">
    <property type="entry name" value="TY-Chap3"/>
    <property type="match status" value="1"/>
</dbReference>
<evidence type="ECO:0000259" key="2">
    <source>
        <dbReference type="Pfam" id="PF22551"/>
    </source>
</evidence>
<keyword evidence="6" id="KW-1185">Reference proteome</keyword>
<dbReference type="InterPro" id="IPR054344">
    <property type="entry name" value="TY-Chap_N"/>
</dbReference>
<evidence type="ECO:0000313" key="6">
    <source>
        <dbReference type="Proteomes" id="UP000315460"/>
    </source>
</evidence>
<dbReference type="Pfam" id="PF22554">
    <property type="entry name" value="Chap-C"/>
    <property type="match status" value="1"/>
</dbReference>
<protein>
    <recommendedName>
        <fullName evidence="7">YbjN domain-containing protein</fullName>
    </recommendedName>
</protein>
<reference evidence="5 6" key="1">
    <citation type="submission" date="2017-05" db="EMBL/GenBank/DDBJ databases">
        <authorList>
            <person name="Varghese N."/>
            <person name="Submissions S."/>
        </authorList>
    </citation>
    <scope>NUCLEOTIDE SEQUENCE [LARGE SCALE GENOMIC DNA]</scope>
    <source>
        <strain evidence="5 6">DSM 45139</strain>
    </source>
</reference>
<organism evidence="5 6">
    <name type="scientific">Dietzia kunjamensis subsp. schimae</name>
    <dbReference type="NCBI Taxonomy" id="498198"/>
    <lineage>
        <taxon>Bacteria</taxon>
        <taxon>Bacillati</taxon>
        <taxon>Actinomycetota</taxon>
        <taxon>Actinomycetes</taxon>
        <taxon>Mycobacteriales</taxon>
        <taxon>Dietziaceae</taxon>
        <taxon>Dietzia</taxon>
    </lineage>
</organism>
<feature type="region of interest" description="Disordered" evidence="1">
    <location>
        <begin position="136"/>
        <end position="166"/>
    </location>
</feature>
<dbReference type="InterPro" id="IPR054342">
    <property type="entry name" value="TY-Chap_C"/>
</dbReference>
<dbReference type="InterPro" id="IPR054343">
    <property type="entry name" value="TY-Chap_M"/>
</dbReference>
<dbReference type="Gene3D" id="3.30.1460.10">
    <property type="match status" value="1"/>
</dbReference>
<evidence type="ECO:0000256" key="1">
    <source>
        <dbReference type="SAM" id="MobiDB-lite"/>
    </source>
</evidence>
<gene>
    <name evidence="5" type="ORF">SAMN06265174_102629</name>
</gene>
<feature type="domain" description="TY-Chap central" evidence="2">
    <location>
        <begin position="174"/>
        <end position="303"/>
    </location>
</feature>
<evidence type="ECO:0000313" key="5">
    <source>
        <dbReference type="EMBL" id="SMO61471.1"/>
    </source>
</evidence>
<proteinExistence type="predicted"/>
<dbReference type="Pfam" id="PF22551">
    <property type="entry name" value="TY-Chap1"/>
    <property type="match status" value="1"/>
</dbReference>
<evidence type="ECO:0008006" key="7">
    <source>
        <dbReference type="Google" id="ProtNLM"/>
    </source>
</evidence>
<accession>A0ABY1N042</accession>
<comment type="caution">
    <text evidence="5">The sequence shown here is derived from an EMBL/GenBank/DDBJ whole genome shotgun (WGS) entry which is preliminary data.</text>
</comment>
<feature type="compositionally biased region" description="Basic and acidic residues" evidence="1">
    <location>
        <begin position="139"/>
        <end position="159"/>
    </location>
</feature>